<dbReference type="InterPro" id="IPR023787">
    <property type="entry name" value="T3SS_YcgR"/>
</dbReference>
<keyword evidence="1 4" id="KW-0973">c-di-GMP</keyword>
<name>A0ABU5V0F3_9GAMM</name>
<dbReference type="Pfam" id="PF07238">
    <property type="entry name" value="PilZ"/>
    <property type="match status" value="1"/>
</dbReference>
<dbReference type="RefSeq" id="WP_323438061.1">
    <property type="nucleotide sequence ID" value="NZ_JAYFUH010000061.1"/>
</dbReference>
<organism evidence="7 8">
    <name type="scientific">Stenotrophomonas capsici</name>
    <dbReference type="NCBI Taxonomy" id="3110230"/>
    <lineage>
        <taxon>Bacteria</taxon>
        <taxon>Pseudomonadati</taxon>
        <taxon>Pseudomonadota</taxon>
        <taxon>Gammaproteobacteria</taxon>
        <taxon>Lysobacterales</taxon>
        <taxon>Lysobacteraceae</taxon>
        <taxon>Stenotrophomonas</taxon>
    </lineage>
</organism>
<proteinExistence type="inferred from homology"/>
<dbReference type="Proteomes" id="UP001301653">
    <property type="component" value="Unassembled WGS sequence"/>
</dbReference>
<evidence type="ECO:0000313" key="7">
    <source>
        <dbReference type="EMBL" id="MEA5666821.1"/>
    </source>
</evidence>
<evidence type="ECO:0000259" key="6">
    <source>
        <dbReference type="Pfam" id="PF07317"/>
    </source>
</evidence>
<comment type="subcellular location">
    <subcellularLocation>
        <location evidence="4">Bacterial flagellum basal body</location>
    </subcellularLocation>
</comment>
<evidence type="ECO:0000259" key="5">
    <source>
        <dbReference type="Pfam" id="PF07238"/>
    </source>
</evidence>
<keyword evidence="8" id="KW-1185">Reference proteome</keyword>
<evidence type="ECO:0000256" key="4">
    <source>
        <dbReference type="HAMAP-Rule" id="MF_01457"/>
    </source>
</evidence>
<dbReference type="InterPro" id="IPR012349">
    <property type="entry name" value="Split_barrel_FMN-bd"/>
</dbReference>
<evidence type="ECO:0000256" key="3">
    <source>
        <dbReference type="ARBA" id="ARBA00023143"/>
    </source>
</evidence>
<comment type="caution">
    <text evidence="7">The sequence shown here is derived from an EMBL/GenBank/DDBJ whole genome shotgun (WGS) entry which is preliminary data.</text>
</comment>
<keyword evidence="2 4" id="KW-0547">Nucleotide-binding</keyword>
<evidence type="ECO:0000313" key="8">
    <source>
        <dbReference type="Proteomes" id="UP001301653"/>
    </source>
</evidence>
<dbReference type="InterPro" id="IPR009926">
    <property type="entry name" value="T3SS_YcgR_PilZN"/>
</dbReference>
<reference evidence="7 8" key="1">
    <citation type="submission" date="2023-12" db="EMBL/GenBank/DDBJ databases">
        <title>Stenotrophomonas guangdongensis sp. nov., isolated from wilted pepper plants (Capsicum annuum).</title>
        <authorList>
            <person name="Qiu M."/>
            <person name="Li Y."/>
            <person name="Liu Q."/>
            <person name="Zhang X."/>
            <person name="Huang Y."/>
            <person name="Guo R."/>
            <person name="Hu M."/>
            <person name="Zhou J."/>
            <person name="Zhou X."/>
        </authorList>
    </citation>
    <scope>NUCLEOTIDE SEQUENCE [LARGE SCALE GENOMIC DNA]</scope>
    <source>
        <strain evidence="7 8">MH1</strain>
    </source>
</reference>
<evidence type="ECO:0000256" key="1">
    <source>
        <dbReference type="ARBA" id="ARBA00022636"/>
    </source>
</evidence>
<protein>
    <recommendedName>
        <fullName evidence="4">Flagellar brake protein YcgR</fullName>
    </recommendedName>
    <alternativeName>
        <fullName evidence="4">Cyclic di-GMP binding protein YcgR</fullName>
    </alternativeName>
</protein>
<keyword evidence="3 4" id="KW-0975">Bacterial flagellum</keyword>
<gene>
    <name evidence="4" type="primary">ycgR</name>
    <name evidence="7" type="ORF">VA603_04625</name>
</gene>
<dbReference type="Pfam" id="PF07317">
    <property type="entry name" value="PilZN"/>
    <property type="match status" value="1"/>
</dbReference>
<feature type="domain" description="PilZ" evidence="5">
    <location>
        <begin position="130"/>
        <end position="244"/>
    </location>
</feature>
<dbReference type="Gene3D" id="2.30.110.10">
    <property type="entry name" value="Electron Transport, Fmn-binding Protein, Chain A"/>
    <property type="match status" value="1"/>
</dbReference>
<dbReference type="EMBL" id="JAYFUH010000061">
    <property type="protein sequence ID" value="MEA5666821.1"/>
    <property type="molecule type" value="Genomic_DNA"/>
</dbReference>
<keyword evidence="7" id="KW-0966">Cell projection</keyword>
<comment type="function">
    <text evidence="4">Acts as a flagellar brake, regulating swimming and swarming in a bis-(3'-5') cyclic diguanylic acid (c-di-GMP)-dependent manner. Binds 1 c-di-GMP dimer per subunit. Increasing levels of c-di-GMP lead to decreased motility.</text>
</comment>
<evidence type="ECO:0000256" key="2">
    <source>
        <dbReference type="ARBA" id="ARBA00022741"/>
    </source>
</evidence>
<sequence>MSVPESFESSPSTVAGNLYADERYMVRSPHQIRHLLQQMIDQRSMVNAHPDGRDQSFPSAVLEVDEDGLLLDASPLPAINRSAEVAASLLCFGQVDKVTVRFQLHGHRRIEQDGRVAFRVPLPEEVYHLQRREFYRLETPVGDSPYCLIPDPDGGEPSRWRVIDISAGGMALMLPSPQDLLALQGRYRGCGLLIPDAPPVTTTLVVCNLRQQKQANGLETIRAGLRFDDLPRGADTLIQRYIFRIDRLRKARSNGD</sequence>
<keyword evidence="7" id="KW-0969">Cilium</keyword>
<dbReference type="Gene3D" id="2.40.10.220">
    <property type="entry name" value="predicted glycosyltransferase like domains"/>
    <property type="match status" value="1"/>
</dbReference>
<feature type="domain" description="Type III secretion system flagellar brake protein YcgR PilZN" evidence="6">
    <location>
        <begin position="24"/>
        <end position="128"/>
    </location>
</feature>
<dbReference type="InterPro" id="IPR009875">
    <property type="entry name" value="PilZ_domain"/>
</dbReference>
<comment type="subunit">
    <text evidence="4">Monomer. Interacts with the flagellar basal bodies.</text>
</comment>
<dbReference type="HAMAP" id="MF_01457">
    <property type="entry name" value="YcgR"/>
    <property type="match status" value="1"/>
</dbReference>
<comment type="similarity">
    <text evidence="4">Belongs to the YcgR family.</text>
</comment>
<accession>A0ABU5V0F3</accession>
<keyword evidence="7" id="KW-0282">Flagellum</keyword>